<keyword evidence="8" id="KW-1185">Reference proteome</keyword>
<dbReference type="EMBL" id="SLXE01000048">
    <property type="protein sequence ID" value="TCO98354.1"/>
    <property type="molecule type" value="Genomic_DNA"/>
</dbReference>
<keyword evidence="2" id="KW-0805">Transcription regulation</keyword>
<sequence>MPDFKSLQCFTELVQSKSFSTTADKLCLTQPSVSKIIAALEAEFGVPLLEKHSGRRKRSLEPTEIGRIVYRHALSLLEQRRALYQEIDDYRQVKTGTLRIGISLLGSNLLTGALFHYHQRWPQIELAFLEEGAHTIEKALLDNALDVGVLLEPVGDAFEHINLCDYPLMVVVRRDSPAAKKSALPLRALRHESFVLFTQSFALSNIIDQACRGQGFEPNVVCRTSQWDLIINMVAQNMGLALLPAYYADRLNPATHAAVPLIEPEIHWRLAMAWKKHQPPTPALKAWIGVVQESFGQAL</sequence>
<evidence type="ECO:0000256" key="4">
    <source>
        <dbReference type="ARBA" id="ARBA00023163"/>
    </source>
</evidence>
<dbReference type="GO" id="GO:0003677">
    <property type="term" value="F:DNA binding"/>
    <property type="evidence" value="ECO:0007669"/>
    <property type="project" value="UniProtKB-KW"/>
</dbReference>
<dbReference type="InterPro" id="IPR000847">
    <property type="entry name" value="LysR_HTH_N"/>
</dbReference>
<evidence type="ECO:0000256" key="1">
    <source>
        <dbReference type="ARBA" id="ARBA00009437"/>
    </source>
</evidence>
<evidence type="ECO:0000313" key="6">
    <source>
        <dbReference type="EMBL" id="TCO98354.1"/>
    </source>
</evidence>
<reference evidence="7" key="3">
    <citation type="journal article" date="2022" name="Res Sq">
        <title>Evolution of multicellular longitudinally dividing oral cavity symbionts (Neisseriaceae).</title>
        <authorList>
            <person name="Nyongesa S."/>
            <person name="Weber P."/>
            <person name="Bernet E."/>
            <person name="Pullido F."/>
            <person name="Nieckarz M."/>
            <person name="Delaby M."/>
            <person name="Nieves C."/>
            <person name="Viehboeck T."/>
            <person name="Krause N."/>
            <person name="Rivera-Millot A."/>
            <person name="Nakamura A."/>
            <person name="Vischer N."/>
            <person name="VanNieuwenhze M."/>
            <person name="Brun Y."/>
            <person name="Cava F."/>
            <person name="Bulgheresi S."/>
            <person name="Veyrier F."/>
        </authorList>
    </citation>
    <scope>NUCLEOTIDE SEQUENCE</scope>
    <source>
        <strain evidence="7">1258/02</strain>
    </source>
</reference>
<evidence type="ECO:0000313" key="9">
    <source>
        <dbReference type="Proteomes" id="UP000829756"/>
    </source>
</evidence>
<dbReference type="AlphaFoldDB" id="A0AAE9H0K5"/>
<dbReference type="Gene3D" id="3.40.190.290">
    <property type="match status" value="1"/>
</dbReference>
<comment type="similarity">
    <text evidence="1">Belongs to the LysR transcriptional regulatory family.</text>
</comment>
<organism evidence="7 9">
    <name type="scientific">Uruburuella suis</name>
    <dbReference type="NCBI Taxonomy" id="252130"/>
    <lineage>
        <taxon>Bacteria</taxon>
        <taxon>Pseudomonadati</taxon>
        <taxon>Pseudomonadota</taxon>
        <taxon>Betaproteobacteria</taxon>
        <taxon>Neisseriales</taxon>
        <taxon>Neisseriaceae</taxon>
        <taxon>Uruburuella</taxon>
    </lineage>
</organism>
<dbReference type="Pfam" id="PF00126">
    <property type="entry name" value="HTH_1"/>
    <property type="match status" value="1"/>
</dbReference>
<dbReference type="GO" id="GO:0003700">
    <property type="term" value="F:DNA-binding transcription factor activity"/>
    <property type="evidence" value="ECO:0007669"/>
    <property type="project" value="InterPro"/>
</dbReference>
<feature type="domain" description="HTH lysR-type" evidence="5">
    <location>
        <begin position="2"/>
        <end position="63"/>
    </location>
</feature>
<dbReference type="KEGG" id="usu:LVJ78_06025"/>
<dbReference type="InterPro" id="IPR005119">
    <property type="entry name" value="LysR_subst-bd"/>
</dbReference>
<dbReference type="CDD" id="cd08438">
    <property type="entry name" value="PBP2_CidR"/>
    <property type="match status" value="1"/>
</dbReference>
<dbReference type="PANTHER" id="PTHR30419:SF8">
    <property type="entry name" value="NITROGEN ASSIMILATION TRANSCRIPTIONAL ACTIVATOR-RELATED"/>
    <property type="match status" value="1"/>
</dbReference>
<dbReference type="EMBL" id="CP091507">
    <property type="protein sequence ID" value="UOO80546.1"/>
    <property type="molecule type" value="Genomic_DNA"/>
</dbReference>
<evidence type="ECO:0000313" key="8">
    <source>
        <dbReference type="Proteomes" id="UP000294721"/>
    </source>
</evidence>
<dbReference type="PANTHER" id="PTHR30419">
    <property type="entry name" value="HTH-TYPE TRANSCRIPTIONAL REGULATOR YBHD"/>
    <property type="match status" value="1"/>
</dbReference>
<dbReference type="Proteomes" id="UP000294721">
    <property type="component" value="Unassembled WGS sequence"/>
</dbReference>
<dbReference type="PROSITE" id="PS50931">
    <property type="entry name" value="HTH_LYSR"/>
    <property type="match status" value="1"/>
</dbReference>
<keyword evidence="4" id="KW-0804">Transcription</keyword>
<dbReference type="RefSeq" id="WP_132954870.1">
    <property type="nucleotide sequence ID" value="NZ_CP091507.1"/>
</dbReference>
<dbReference type="InterPro" id="IPR036388">
    <property type="entry name" value="WH-like_DNA-bd_sf"/>
</dbReference>
<dbReference type="Gene3D" id="1.10.10.10">
    <property type="entry name" value="Winged helix-like DNA-binding domain superfamily/Winged helix DNA-binding domain"/>
    <property type="match status" value="1"/>
</dbReference>
<name>A0AAE9H0K5_9NEIS</name>
<dbReference type="SUPFAM" id="SSF46785">
    <property type="entry name" value="Winged helix' DNA-binding domain"/>
    <property type="match status" value="1"/>
</dbReference>
<reference evidence="7" key="2">
    <citation type="submission" date="2021-12" db="EMBL/GenBank/DDBJ databases">
        <authorList>
            <person name="Veyrier F.J."/>
        </authorList>
    </citation>
    <scope>NUCLEOTIDE SEQUENCE</scope>
    <source>
        <strain evidence="7">1258/02</strain>
    </source>
</reference>
<dbReference type="PRINTS" id="PR00039">
    <property type="entry name" value="HTHLYSR"/>
</dbReference>
<gene>
    <name evidence="6" type="ORF">EV680_14816</name>
    <name evidence="7" type="ORF">LVJ78_06025</name>
</gene>
<protein>
    <submittedName>
        <fullName evidence="6">DNA-binding transcriptional LysR family regulator</fullName>
    </submittedName>
    <submittedName>
        <fullName evidence="7">LysR family transcriptional regulator</fullName>
    </submittedName>
</protein>
<dbReference type="SUPFAM" id="SSF53850">
    <property type="entry name" value="Periplasmic binding protein-like II"/>
    <property type="match status" value="1"/>
</dbReference>
<dbReference type="GO" id="GO:0005829">
    <property type="term" value="C:cytosol"/>
    <property type="evidence" value="ECO:0007669"/>
    <property type="project" value="TreeGrafter"/>
</dbReference>
<evidence type="ECO:0000313" key="7">
    <source>
        <dbReference type="EMBL" id="UOO80546.1"/>
    </source>
</evidence>
<evidence type="ECO:0000256" key="2">
    <source>
        <dbReference type="ARBA" id="ARBA00023015"/>
    </source>
</evidence>
<proteinExistence type="inferred from homology"/>
<evidence type="ECO:0000259" key="5">
    <source>
        <dbReference type="PROSITE" id="PS50931"/>
    </source>
</evidence>
<reference evidence="6 8" key="1">
    <citation type="submission" date="2019-03" db="EMBL/GenBank/DDBJ databases">
        <title>Genomic Encyclopedia of Type Strains, Phase IV (KMG-IV): sequencing the most valuable type-strain genomes for metagenomic binning, comparative biology and taxonomic classification.</title>
        <authorList>
            <person name="Goeker M."/>
        </authorList>
    </citation>
    <scope>NUCLEOTIDE SEQUENCE [LARGE SCALE GENOMIC DNA]</scope>
    <source>
        <strain evidence="6 8">DSM 17474</strain>
    </source>
</reference>
<keyword evidence="3 6" id="KW-0238">DNA-binding</keyword>
<evidence type="ECO:0000256" key="3">
    <source>
        <dbReference type="ARBA" id="ARBA00023125"/>
    </source>
</evidence>
<dbReference type="Pfam" id="PF03466">
    <property type="entry name" value="LysR_substrate"/>
    <property type="match status" value="1"/>
</dbReference>
<accession>A0AAE9H0K5</accession>
<dbReference type="InterPro" id="IPR036390">
    <property type="entry name" value="WH_DNA-bd_sf"/>
</dbReference>
<dbReference type="InterPro" id="IPR050950">
    <property type="entry name" value="HTH-type_LysR_regulators"/>
</dbReference>
<dbReference type="Proteomes" id="UP000829756">
    <property type="component" value="Chromosome"/>
</dbReference>